<organism evidence="1 2">
    <name type="scientific">Chaetomium globosum (strain ATCC 6205 / CBS 148.51 / DSM 1962 / NBRC 6347 / NRRL 1970)</name>
    <name type="common">Soil fungus</name>
    <dbReference type="NCBI Taxonomy" id="306901"/>
    <lineage>
        <taxon>Eukaryota</taxon>
        <taxon>Fungi</taxon>
        <taxon>Dikarya</taxon>
        <taxon>Ascomycota</taxon>
        <taxon>Pezizomycotina</taxon>
        <taxon>Sordariomycetes</taxon>
        <taxon>Sordariomycetidae</taxon>
        <taxon>Sordariales</taxon>
        <taxon>Chaetomiaceae</taxon>
        <taxon>Chaetomium</taxon>
    </lineage>
</organism>
<evidence type="ECO:0000313" key="1">
    <source>
        <dbReference type="EMBL" id="EAQ92471.1"/>
    </source>
</evidence>
<name>Q2HGE8_CHAGB</name>
<dbReference type="EMBL" id="CH408029">
    <property type="protein sequence ID" value="EAQ92471.1"/>
    <property type="molecule type" value="Genomic_DNA"/>
</dbReference>
<dbReference type="GeneID" id="4386685"/>
<sequence>MIRMTSQDANGYTCAADGSVWSYPVLESRQISLPPAETLISTHVSSGQLAFFFFQVRSFIFSVFLVSAAQHPRYLCIGSLIAGLENKLGIGVRNPNLLQQAGLRTLLAEWKGRLHRWRKRRAVKASRKEFRFFETRVALAEMETSPVDRPNNREVNFHCRFGTPSELFDPPTLGADWGQDSRPAPFSSLSGGDVPSRVVASTRFRKEPVLGPLFFISEVLVFSMPVGDGKMARNSCNHEAVCYHHCRKTRDGGRKHVST</sequence>
<reference evidence="2" key="1">
    <citation type="journal article" date="2015" name="Genome Announc.">
        <title>Draft genome sequence of the cellulolytic fungus Chaetomium globosum.</title>
        <authorList>
            <person name="Cuomo C.A."/>
            <person name="Untereiner W.A."/>
            <person name="Ma L.-J."/>
            <person name="Grabherr M."/>
            <person name="Birren B.W."/>
        </authorList>
    </citation>
    <scope>NUCLEOTIDE SEQUENCE [LARGE SCALE GENOMIC DNA]</scope>
    <source>
        <strain evidence="2">ATCC 6205 / CBS 148.51 / DSM 1962 / NBRC 6347 / NRRL 1970</strain>
    </source>
</reference>
<dbReference type="VEuPathDB" id="FungiDB:CHGG_00706"/>
<dbReference type="Proteomes" id="UP000001056">
    <property type="component" value="Unassembled WGS sequence"/>
</dbReference>
<gene>
    <name evidence="1" type="ORF">CHGG_00706</name>
</gene>
<accession>Q2HGE8</accession>
<protein>
    <submittedName>
        <fullName evidence="1">Uncharacterized protein</fullName>
    </submittedName>
</protein>
<dbReference type="HOGENOM" id="CLU_1073631_0_0_1"/>
<evidence type="ECO:0000313" key="2">
    <source>
        <dbReference type="Proteomes" id="UP000001056"/>
    </source>
</evidence>
<dbReference type="InParanoid" id="Q2HGE8"/>
<dbReference type="RefSeq" id="XP_001219927.1">
    <property type="nucleotide sequence ID" value="XM_001219926.1"/>
</dbReference>
<proteinExistence type="predicted"/>
<keyword evidence="2" id="KW-1185">Reference proteome</keyword>
<dbReference type="AlphaFoldDB" id="Q2HGE8"/>